<evidence type="ECO:0000313" key="1">
    <source>
        <dbReference type="EMBL" id="CEK98116.1"/>
    </source>
</evidence>
<reference evidence="1" key="1">
    <citation type="submission" date="2014-12" db="EMBL/GenBank/DDBJ databases">
        <title>Insight into the proteome of Arion vulgaris.</title>
        <authorList>
            <person name="Aradska J."/>
            <person name="Bulat T."/>
            <person name="Smidak R."/>
            <person name="Sarate P."/>
            <person name="Gangsoo J."/>
            <person name="Sialana F."/>
            <person name="Bilban M."/>
            <person name="Lubec G."/>
        </authorList>
    </citation>
    <scope>NUCLEOTIDE SEQUENCE</scope>
    <source>
        <tissue evidence="1">Skin</tissue>
    </source>
</reference>
<proteinExistence type="predicted"/>
<feature type="non-terminal residue" evidence="1">
    <location>
        <position position="1"/>
    </location>
</feature>
<gene>
    <name evidence="1" type="primary">ORF217832</name>
</gene>
<sequence>SEISCQCKVVVTESKVQAEEATAPKTEQIVTTLPKVTRHRVFHKLSEPRPADIISAVLQRASSHDLQRAQSFSHISSNVTRENIRL</sequence>
<dbReference type="AlphaFoldDB" id="A0A0B7C0G0"/>
<protein>
    <submittedName>
        <fullName evidence="1">Uncharacterized protein</fullName>
    </submittedName>
</protein>
<organism evidence="1">
    <name type="scientific">Arion vulgaris</name>
    <dbReference type="NCBI Taxonomy" id="1028688"/>
    <lineage>
        <taxon>Eukaryota</taxon>
        <taxon>Metazoa</taxon>
        <taxon>Spiralia</taxon>
        <taxon>Lophotrochozoa</taxon>
        <taxon>Mollusca</taxon>
        <taxon>Gastropoda</taxon>
        <taxon>Heterobranchia</taxon>
        <taxon>Euthyneura</taxon>
        <taxon>Panpulmonata</taxon>
        <taxon>Eupulmonata</taxon>
        <taxon>Stylommatophora</taxon>
        <taxon>Helicina</taxon>
        <taxon>Arionoidea</taxon>
        <taxon>Arionidae</taxon>
        <taxon>Arion</taxon>
    </lineage>
</organism>
<name>A0A0B7C0G0_9EUPU</name>
<feature type="non-terminal residue" evidence="1">
    <location>
        <position position="86"/>
    </location>
</feature>
<accession>A0A0B7C0G0</accession>
<dbReference type="EMBL" id="HACG01051245">
    <property type="protein sequence ID" value="CEK98116.1"/>
    <property type="molecule type" value="Transcribed_RNA"/>
</dbReference>